<accession>A0A1H4DGF7</accession>
<feature type="chain" id="PRO_5010360789" evidence="1">
    <location>
        <begin position="23"/>
        <end position="426"/>
    </location>
</feature>
<dbReference type="Gene3D" id="2.60.40.2620">
    <property type="entry name" value="Fimbrillin-like"/>
    <property type="match status" value="1"/>
</dbReference>
<sequence>MNSKMKLLGLTGMMSLMLVSCSKDEMVASNPGDEIVFNTRVTRATETTTSTLKEIRVYADAKDYSQMFIDGDVAKKEEGNEYFKFAKNYYWPNDVETIRFWSYGPADIFPEDKMKDHVQINAQTQQFLGCTPKSGVDNPGKEHKDLVVAYTSANRHNDPNVSGSNVKLAFHHAFTQIVVKAKNGGASGDDSKTVKIKGAWIVNVRPTGNLAFTEDAVDNNYMSWAAKGEKTYYGLSYADGQEATLSHTYVPLIGADNDNSSLMLIPQELEKWDLEADKPNGNNGAYILLLCRIEIKHAGAQHPVVEGAAGNDPVISDGEYHYHQLFPVSDTYNSKAYGYTCVPIDTKWLPGKKYVYNLEFCGAESGAGIYPPTLPGEFPSGDNIITDRPDDKETGDTVLDDPISFKVTLEEWTDAGVDKEETPNVP</sequence>
<dbReference type="AlphaFoldDB" id="A0A1H4DGF7"/>
<evidence type="ECO:0000313" key="2">
    <source>
        <dbReference type="EMBL" id="SEA71510.1"/>
    </source>
</evidence>
<evidence type="ECO:0000313" key="3">
    <source>
        <dbReference type="Proteomes" id="UP000183253"/>
    </source>
</evidence>
<keyword evidence="1" id="KW-0732">Signal</keyword>
<dbReference type="Pfam" id="PF13149">
    <property type="entry name" value="Mfa_like_1"/>
    <property type="match status" value="1"/>
</dbReference>
<gene>
    <name evidence="2" type="ORF">SAMN05444145_105268</name>
</gene>
<dbReference type="RefSeq" id="WP_044106237.1">
    <property type="nucleotide sequence ID" value="NZ_CAEG01000005.1"/>
</dbReference>
<protein>
    <submittedName>
        <fullName evidence="2">Fimbrillin-like</fullName>
    </submittedName>
</protein>
<dbReference type="InterPro" id="IPR025049">
    <property type="entry name" value="Mfa-like_1"/>
</dbReference>
<dbReference type="OrthoDB" id="1100738at2"/>
<dbReference type="EMBL" id="FNRI01000005">
    <property type="protein sequence ID" value="SEA71510.1"/>
    <property type="molecule type" value="Genomic_DNA"/>
</dbReference>
<dbReference type="PROSITE" id="PS51257">
    <property type="entry name" value="PROKAR_LIPOPROTEIN"/>
    <property type="match status" value="1"/>
</dbReference>
<dbReference type="Proteomes" id="UP000183253">
    <property type="component" value="Unassembled WGS sequence"/>
</dbReference>
<reference evidence="2 3" key="1">
    <citation type="submission" date="2016-10" db="EMBL/GenBank/DDBJ databases">
        <authorList>
            <person name="de Groot N.N."/>
        </authorList>
    </citation>
    <scope>NUCLEOTIDE SEQUENCE [LARGE SCALE GENOMIC DNA]</scope>
    <source>
        <strain evidence="2 3">DSM 25383</strain>
    </source>
</reference>
<proteinExistence type="predicted"/>
<name>A0A1H4DGF7_9BACT</name>
<dbReference type="CDD" id="cd13120">
    <property type="entry name" value="BF2867_like_N"/>
    <property type="match status" value="1"/>
</dbReference>
<dbReference type="InterPro" id="IPR042278">
    <property type="entry name" value="Mfa-like_1_N"/>
</dbReference>
<keyword evidence="3" id="KW-1185">Reference proteome</keyword>
<dbReference type="STRING" id="1033731.SAMN05444145_105268"/>
<feature type="signal peptide" evidence="1">
    <location>
        <begin position="1"/>
        <end position="22"/>
    </location>
</feature>
<organism evidence="2 3">
    <name type="scientific">Alistipes timonensis JC136</name>
    <dbReference type="NCBI Taxonomy" id="1033731"/>
    <lineage>
        <taxon>Bacteria</taxon>
        <taxon>Pseudomonadati</taxon>
        <taxon>Bacteroidota</taxon>
        <taxon>Bacteroidia</taxon>
        <taxon>Bacteroidales</taxon>
        <taxon>Rikenellaceae</taxon>
        <taxon>Alistipes</taxon>
    </lineage>
</organism>
<evidence type="ECO:0000256" key="1">
    <source>
        <dbReference type="SAM" id="SignalP"/>
    </source>
</evidence>